<evidence type="ECO:0000313" key="2">
    <source>
        <dbReference type="EMBL" id="KZN50040.1"/>
    </source>
</evidence>
<proteinExistence type="predicted"/>
<comment type="caution">
    <text evidence="2">The sequence shown here is derived from an EMBL/GenBank/DDBJ whole genome shotgun (WGS) entry which is preliminary data.</text>
</comment>
<protein>
    <submittedName>
        <fullName evidence="2">Uncharacterized protein</fullName>
    </submittedName>
</protein>
<sequence>MKIIVSIFFTAIITAFFTMSYLKIDSQSSASHSVRKSDPEHKLESDLNSEQTLANNINSQASTRGDIDSLIETQTALLNTLKNMNNRLTEVENRLNLLEPQAMPSTQSLARPIPQAQLQAAISDSNARQDFMQAENSFYSQGHDPAWDAHMTSALEDVETVLRGTFDDSVQISAQECRSDSCRVEFSLEQDDISLHPLMLAAQGSSKMFFDEQVINGQKKTIVIYQR</sequence>
<dbReference type="Proteomes" id="UP000076503">
    <property type="component" value="Unassembled WGS sequence"/>
</dbReference>
<evidence type="ECO:0000256" key="1">
    <source>
        <dbReference type="SAM" id="Coils"/>
    </source>
</evidence>
<dbReference type="RefSeq" id="WP_063362116.1">
    <property type="nucleotide sequence ID" value="NZ_AUXZ01000077.1"/>
</dbReference>
<dbReference type="AlphaFoldDB" id="A0A167E4R1"/>
<evidence type="ECO:0000313" key="3">
    <source>
        <dbReference type="Proteomes" id="UP000076503"/>
    </source>
</evidence>
<name>A0A167E4R1_9GAMM</name>
<keyword evidence="1" id="KW-0175">Coiled coil</keyword>
<gene>
    <name evidence="2" type="ORF">N476_16975</name>
</gene>
<organism evidence="2 3">
    <name type="scientific">Pseudoalteromonas luteoviolacea H33</name>
    <dbReference type="NCBI Taxonomy" id="1365251"/>
    <lineage>
        <taxon>Bacteria</taxon>
        <taxon>Pseudomonadati</taxon>
        <taxon>Pseudomonadota</taxon>
        <taxon>Gammaproteobacteria</taxon>
        <taxon>Alteromonadales</taxon>
        <taxon>Pseudoalteromonadaceae</taxon>
        <taxon>Pseudoalteromonas</taxon>
    </lineage>
</organism>
<dbReference type="EMBL" id="AUXZ01000077">
    <property type="protein sequence ID" value="KZN50040.1"/>
    <property type="molecule type" value="Genomic_DNA"/>
</dbReference>
<feature type="coiled-coil region" evidence="1">
    <location>
        <begin position="74"/>
        <end position="101"/>
    </location>
</feature>
<dbReference type="PATRIC" id="fig|1365251.3.peg.2686"/>
<accession>A0A167E4R1</accession>
<reference evidence="2 3" key="1">
    <citation type="submission" date="2013-07" db="EMBL/GenBank/DDBJ databases">
        <title>Comparative Genomic and Metabolomic Analysis of Twelve Strains of Pseudoalteromonas luteoviolacea.</title>
        <authorList>
            <person name="Vynne N.G."/>
            <person name="Mansson M."/>
            <person name="Gram L."/>
        </authorList>
    </citation>
    <scope>NUCLEOTIDE SEQUENCE [LARGE SCALE GENOMIC DNA]</scope>
    <source>
        <strain evidence="2 3">H33</strain>
    </source>
</reference>